<evidence type="ECO:0000313" key="2">
    <source>
        <dbReference type="EMBL" id="OSB18921.1"/>
    </source>
</evidence>
<evidence type="ECO:0000256" key="1">
    <source>
        <dbReference type="SAM" id="Phobius"/>
    </source>
</evidence>
<accession>A0AAE5C7J4</accession>
<gene>
    <name evidence="2" type="ORF">B2H94_07370</name>
    <name evidence="3" type="ORF">CGS26_09455</name>
</gene>
<feature type="transmembrane region" description="Helical" evidence="1">
    <location>
        <begin position="6"/>
        <end position="23"/>
    </location>
</feature>
<dbReference type="Proteomes" id="UP000193911">
    <property type="component" value="Unassembled WGS sequence"/>
</dbReference>
<dbReference type="AlphaFoldDB" id="A0AAE5C7J4"/>
<evidence type="ECO:0000313" key="4">
    <source>
        <dbReference type="Proteomes" id="UP000193911"/>
    </source>
</evidence>
<sequence>MVLDVLELLIKGIFVVCIISLILKHNLFISTIKIKVRFLGLDIEVDSKEKKHPSSKD</sequence>
<organism evidence="2 4">
    <name type="scientific">Clostridium sporogenes</name>
    <dbReference type="NCBI Taxonomy" id="1509"/>
    <lineage>
        <taxon>Bacteria</taxon>
        <taxon>Bacillati</taxon>
        <taxon>Bacillota</taxon>
        <taxon>Clostridia</taxon>
        <taxon>Eubacteriales</taxon>
        <taxon>Clostridiaceae</taxon>
        <taxon>Clostridium</taxon>
    </lineage>
</organism>
<keyword evidence="1" id="KW-0472">Membrane</keyword>
<dbReference type="Proteomes" id="UP000962161">
    <property type="component" value="Chromosome"/>
</dbReference>
<dbReference type="EMBL" id="CP022405">
    <property type="protein sequence ID" value="QDY32569.1"/>
    <property type="molecule type" value="Genomic_DNA"/>
</dbReference>
<evidence type="ECO:0000313" key="3">
    <source>
        <dbReference type="EMBL" id="QDY32569.1"/>
    </source>
</evidence>
<keyword evidence="1" id="KW-1133">Transmembrane helix</keyword>
<reference evidence="2 4" key="1">
    <citation type="submission" date="2017-02" db="EMBL/GenBank/DDBJ databases">
        <title>Differentiating clades of botulinum-neurotoxin-producing Clostridia with a simple, multiplex PCR assay.</title>
        <authorList>
            <person name="Williamson C.H.D."/>
            <person name="Vazquez A."/>
            <person name="Hill K."/>
            <person name="Smith T.J."/>
            <person name="Nottingham R."/>
            <person name="Stone N.E."/>
            <person name="Sobek C.J."/>
            <person name="Cocking J.H."/>
            <person name="Fernandez R.A."/>
            <person name="Caballero P.A."/>
            <person name="Leiser O.P."/>
            <person name="Keim P."/>
            <person name="Sahl J.W."/>
        </authorList>
    </citation>
    <scope>NUCLEOTIDE SEQUENCE [LARGE SCALE GENOMIC DNA]</scope>
    <source>
        <strain evidence="2 4">CLS_DGF_0088_06</strain>
    </source>
</reference>
<name>A0AAE5C7J4_CLOSG</name>
<proteinExistence type="predicted"/>
<protein>
    <submittedName>
        <fullName evidence="2">Uncharacterized protein</fullName>
    </submittedName>
</protein>
<dbReference type="EMBL" id="MWJJ01000001">
    <property type="protein sequence ID" value="OSB18921.1"/>
    <property type="molecule type" value="Genomic_DNA"/>
</dbReference>
<reference evidence="3" key="2">
    <citation type="submission" date="2017-07" db="EMBL/GenBank/DDBJ databases">
        <title>Genome sequencing of BoNT-producing clostridia.</title>
        <authorList>
            <person name="Williamson C."/>
        </authorList>
    </citation>
    <scope>NUCLEOTIDE SEQUENCE</scope>
    <source>
        <strain evidence="3">AM553</strain>
    </source>
</reference>
<keyword evidence="1" id="KW-0812">Transmembrane</keyword>